<name>A0ABU2XP56_9ACTN</name>
<evidence type="ECO:0000259" key="2">
    <source>
        <dbReference type="Pfam" id="PF13400"/>
    </source>
</evidence>
<sequence>MNLHAHLEAVRSKIAGGDDRGQVTSFVLGVMLALWLFAGIVIDGGLALAGKARALDVAQEAARTGAQQLDVGRLRSTDDVRLLRSKATRAATAYVRATGDTGSATVRGDEVTVHVTHHQRAQILQLVGMRTLTVTAHATVRAERANANP</sequence>
<dbReference type="Pfam" id="PF13400">
    <property type="entry name" value="Tad"/>
    <property type="match status" value="1"/>
</dbReference>
<dbReference type="EMBL" id="JAVRFD010000021">
    <property type="protein sequence ID" value="MDT0547714.1"/>
    <property type="molecule type" value="Genomic_DNA"/>
</dbReference>
<keyword evidence="1" id="KW-0472">Membrane</keyword>
<comment type="caution">
    <text evidence="3">The sequence shown here is derived from an EMBL/GenBank/DDBJ whole genome shotgun (WGS) entry which is preliminary data.</text>
</comment>
<gene>
    <name evidence="3" type="ORF">RND15_34230</name>
</gene>
<keyword evidence="1" id="KW-1133">Transmembrane helix</keyword>
<keyword evidence="4" id="KW-1185">Reference proteome</keyword>
<reference evidence="3" key="1">
    <citation type="submission" date="2024-05" db="EMBL/GenBank/DDBJ databases">
        <title>30 novel species of actinomycetes from the DSMZ collection.</title>
        <authorList>
            <person name="Nouioui I."/>
        </authorList>
    </citation>
    <scope>NUCLEOTIDE SEQUENCE</scope>
    <source>
        <strain evidence="3">DSM 41529</strain>
    </source>
</reference>
<protein>
    <recommendedName>
        <fullName evidence="2">Putative Flp pilus-assembly TadG-like N-terminal domain-containing protein</fullName>
    </recommendedName>
</protein>
<proteinExistence type="predicted"/>
<feature type="domain" description="Putative Flp pilus-assembly TadG-like N-terminal" evidence="2">
    <location>
        <begin position="21"/>
        <end position="68"/>
    </location>
</feature>
<feature type="transmembrane region" description="Helical" evidence="1">
    <location>
        <begin position="26"/>
        <end position="49"/>
    </location>
</feature>
<dbReference type="RefSeq" id="WP_311728234.1">
    <property type="nucleotide sequence ID" value="NZ_JAVRFD010000021.1"/>
</dbReference>
<keyword evidence="1" id="KW-0812">Transmembrane</keyword>
<evidence type="ECO:0000313" key="3">
    <source>
        <dbReference type="EMBL" id="MDT0547714.1"/>
    </source>
</evidence>
<dbReference type="Proteomes" id="UP001180754">
    <property type="component" value="Unassembled WGS sequence"/>
</dbReference>
<evidence type="ECO:0000256" key="1">
    <source>
        <dbReference type="SAM" id="Phobius"/>
    </source>
</evidence>
<accession>A0ABU2XP56</accession>
<organism evidence="3 4">
    <name type="scientific">Streptomyces lonegramiae</name>
    <dbReference type="NCBI Taxonomy" id="3075524"/>
    <lineage>
        <taxon>Bacteria</taxon>
        <taxon>Bacillati</taxon>
        <taxon>Actinomycetota</taxon>
        <taxon>Actinomycetes</taxon>
        <taxon>Kitasatosporales</taxon>
        <taxon>Streptomycetaceae</taxon>
        <taxon>Streptomyces</taxon>
    </lineage>
</organism>
<evidence type="ECO:0000313" key="4">
    <source>
        <dbReference type="Proteomes" id="UP001180754"/>
    </source>
</evidence>
<dbReference type="InterPro" id="IPR028087">
    <property type="entry name" value="Tad_N"/>
</dbReference>